<feature type="compositionally biased region" description="Polar residues" evidence="8">
    <location>
        <begin position="714"/>
        <end position="728"/>
    </location>
</feature>
<feature type="coiled-coil region" evidence="7">
    <location>
        <begin position="167"/>
        <end position="427"/>
    </location>
</feature>
<evidence type="ECO:0000256" key="1">
    <source>
        <dbReference type="ARBA" id="ARBA00004245"/>
    </source>
</evidence>
<proteinExistence type="inferred from homology"/>
<dbReference type="GO" id="GO:0030705">
    <property type="term" value="P:cytoskeleton-dependent intracellular transport"/>
    <property type="evidence" value="ECO:0007669"/>
    <property type="project" value="InterPro"/>
</dbReference>
<name>A0AAJ7TPM6_PETMA</name>
<dbReference type="GO" id="GO:0005813">
    <property type="term" value="C:centrosome"/>
    <property type="evidence" value="ECO:0007669"/>
    <property type="project" value="TreeGrafter"/>
</dbReference>
<feature type="region of interest" description="Disordered" evidence="8">
    <location>
        <begin position="687"/>
        <end position="728"/>
    </location>
</feature>
<feature type="region of interest" description="Disordered" evidence="8">
    <location>
        <begin position="552"/>
        <end position="590"/>
    </location>
</feature>
<evidence type="ECO:0000313" key="11">
    <source>
        <dbReference type="RefSeq" id="XP_032821833.1"/>
    </source>
</evidence>
<dbReference type="Proteomes" id="UP001318040">
    <property type="component" value="Chromosome 35"/>
</dbReference>
<feature type="domain" description="Calponin-homology (CH)" evidence="9">
    <location>
        <begin position="6"/>
        <end position="122"/>
    </location>
</feature>
<keyword evidence="10" id="KW-1185">Reference proteome</keyword>
<dbReference type="GO" id="GO:0005737">
    <property type="term" value="C:cytoplasm"/>
    <property type="evidence" value="ECO:0007669"/>
    <property type="project" value="TreeGrafter"/>
</dbReference>
<dbReference type="InterPro" id="IPR001715">
    <property type="entry name" value="CH_dom"/>
</dbReference>
<dbReference type="RefSeq" id="XP_032821833.1">
    <property type="nucleotide sequence ID" value="XM_032965942.1"/>
</dbReference>
<dbReference type="GO" id="GO:0008017">
    <property type="term" value="F:microtubule binding"/>
    <property type="evidence" value="ECO:0007669"/>
    <property type="project" value="InterPro"/>
</dbReference>
<evidence type="ECO:0000313" key="10">
    <source>
        <dbReference type="Proteomes" id="UP001318040"/>
    </source>
</evidence>
<dbReference type="SUPFAM" id="SSF116907">
    <property type="entry name" value="Hook domain"/>
    <property type="match status" value="1"/>
</dbReference>
<evidence type="ECO:0000256" key="6">
    <source>
        <dbReference type="ARBA" id="ARBA00023212"/>
    </source>
</evidence>
<keyword evidence="4" id="KW-0493">Microtubule</keyword>
<dbReference type="GeneID" id="116948821"/>
<dbReference type="GO" id="GO:0051959">
    <property type="term" value="F:dynein light intermediate chain binding"/>
    <property type="evidence" value="ECO:0007669"/>
    <property type="project" value="TreeGrafter"/>
</dbReference>
<dbReference type="Pfam" id="PF05622">
    <property type="entry name" value="HOOK"/>
    <property type="match status" value="1"/>
</dbReference>
<keyword evidence="6" id="KW-0206">Cytoskeleton</keyword>
<accession>A0AAJ7TPM6</accession>
<dbReference type="PANTHER" id="PTHR18947:SF39">
    <property type="entry name" value="PROTEIN HOOK"/>
    <property type="match status" value="1"/>
</dbReference>
<evidence type="ECO:0000256" key="3">
    <source>
        <dbReference type="ARBA" id="ARBA00022490"/>
    </source>
</evidence>
<dbReference type="GO" id="GO:0010256">
    <property type="term" value="P:endomembrane system organization"/>
    <property type="evidence" value="ECO:0007669"/>
    <property type="project" value="UniProtKB-ARBA"/>
</dbReference>
<dbReference type="GO" id="GO:0005874">
    <property type="term" value="C:microtubule"/>
    <property type="evidence" value="ECO:0007669"/>
    <property type="project" value="UniProtKB-KW"/>
</dbReference>
<dbReference type="Pfam" id="PF19047">
    <property type="entry name" value="HOOK_N"/>
    <property type="match status" value="1"/>
</dbReference>
<keyword evidence="5 7" id="KW-0175">Coiled coil</keyword>
<reference evidence="11" key="1">
    <citation type="submission" date="2025-08" db="UniProtKB">
        <authorList>
            <consortium name="RefSeq"/>
        </authorList>
    </citation>
    <scope>IDENTIFICATION</scope>
    <source>
        <tissue evidence="11">Sperm</tissue>
    </source>
</reference>
<comment type="similarity">
    <text evidence="2">Belongs to the hook family.</text>
</comment>
<dbReference type="PANTHER" id="PTHR18947">
    <property type="entry name" value="HOOK PROTEINS"/>
    <property type="match status" value="1"/>
</dbReference>
<dbReference type="CDD" id="cd22222">
    <property type="entry name" value="HkD_Hook"/>
    <property type="match status" value="1"/>
</dbReference>
<dbReference type="KEGG" id="pmrn:116948821"/>
<evidence type="ECO:0000256" key="8">
    <source>
        <dbReference type="SAM" id="MobiDB-lite"/>
    </source>
</evidence>
<dbReference type="AlphaFoldDB" id="A0AAJ7TPM6"/>
<evidence type="ECO:0000256" key="5">
    <source>
        <dbReference type="ARBA" id="ARBA00023054"/>
    </source>
</evidence>
<dbReference type="InterPro" id="IPR036872">
    <property type="entry name" value="CH_dom_sf"/>
</dbReference>
<keyword evidence="3" id="KW-0963">Cytoplasm</keyword>
<dbReference type="PROSITE" id="PS50021">
    <property type="entry name" value="CH"/>
    <property type="match status" value="1"/>
</dbReference>
<feature type="compositionally biased region" description="Polar residues" evidence="8">
    <location>
        <begin position="687"/>
        <end position="700"/>
    </location>
</feature>
<sequence>MEAVNPELCCSLLVWVTTFTENQQCLTVEDLADGVVLSDVLQKIDPGWFDAAWVTRVRKDVGDSWRLKVSNLKKVLQGIQDYYSEVLGVQVSPACVPDVAAVGEHADHVEMGRLLQLVLGCAINCENKQEHIENIMQLEESVQHVVMAAIQELLSREGMGPSVSMSAADLEALENELKRSTDALQETEAEKAEITQRCHVLDQQASALLEERNALLAENEALVERLHMLEAGEDCVDGGPGSSSRRGLLHVQAQLEELREENFRLEAAKDECRIQNEQLHRELLDAQEKNVEMSSLVEETQILKDEMDILRHSSSRVAQLEGTVESYRRRLEELGELRRQVRLLEERNEVSLTRALGLEDELRRANATRAQLEISRTQAMELQSQLQIALRRVDQAELELKSLSEKHDALLQEKGRLVLERDALREENDELHCSQLHSQAASSMGPGDSLAGEILPLDVQEQVAGLQSEKRALTRRLEELERQQADALSALATDSACRHAQLEADNRLQGEQVSALQARVEELQSSLAEQVERADNATALNKKLNHQLETLQESRRKEPQEEQPQQPPVPKTSEREEELESLLRKKTEDMRSMEERYKRYLEKAKLVIRTMDPKQSPEMAALRGQLLERERQLNQLQKENEQILAQKQEEEKLMTTAWYSMGMGLQRQSVQERLAAMGGTECSFLSRQRSVSRRTPQSFLANPATPLRNPAMSLRNTAPTESNLSSRF</sequence>
<evidence type="ECO:0000256" key="4">
    <source>
        <dbReference type="ARBA" id="ARBA00022701"/>
    </source>
</evidence>
<gene>
    <name evidence="11" type="primary">LOC116948821</name>
</gene>
<dbReference type="InterPro" id="IPR008636">
    <property type="entry name" value="Hook_C"/>
</dbReference>
<feature type="compositionally biased region" description="Basic and acidic residues" evidence="8">
    <location>
        <begin position="581"/>
        <end position="590"/>
    </location>
</feature>
<evidence type="ECO:0000256" key="7">
    <source>
        <dbReference type="SAM" id="Coils"/>
    </source>
</evidence>
<protein>
    <submittedName>
        <fullName evidence="11">Protein Hook homolog 3-like</fullName>
    </submittedName>
</protein>
<dbReference type="InterPro" id="IPR043936">
    <property type="entry name" value="HOOK_N"/>
</dbReference>
<organism evidence="10 11">
    <name type="scientific">Petromyzon marinus</name>
    <name type="common">Sea lamprey</name>
    <dbReference type="NCBI Taxonomy" id="7757"/>
    <lineage>
        <taxon>Eukaryota</taxon>
        <taxon>Metazoa</taxon>
        <taxon>Chordata</taxon>
        <taxon>Craniata</taxon>
        <taxon>Vertebrata</taxon>
        <taxon>Cyclostomata</taxon>
        <taxon>Hyperoartia</taxon>
        <taxon>Petromyzontiformes</taxon>
        <taxon>Petromyzontidae</taxon>
        <taxon>Petromyzon</taxon>
    </lineage>
</organism>
<dbReference type="GO" id="GO:0031122">
    <property type="term" value="P:cytoplasmic microtubule organization"/>
    <property type="evidence" value="ECO:0007669"/>
    <property type="project" value="InterPro"/>
</dbReference>
<dbReference type="Gene3D" id="1.10.418.10">
    <property type="entry name" value="Calponin-like domain"/>
    <property type="match status" value="1"/>
</dbReference>
<dbReference type="FunFam" id="1.10.418.10:FF:000024">
    <property type="entry name" value="Hook homolog 3 (Drosophila)"/>
    <property type="match status" value="1"/>
</dbReference>
<evidence type="ECO:0000256" key="2">
    <source>
        <dbReference type="ARBA" id="ARBA00006946"/>
    </source>
</evidence>
<evidence type="ECO:0000259" key="9">
    <source>
        <dbReference type="PROSITE" id="PS50021"/>
    </source>
</evidence>
<comment type="subcellular location">
    <subcellularLocation>
        <location evidence="1">Cytoplasm</location>
        <location evidence="1">Cytoskeleton</location>
    </subcellularLocation>
</comment>